<sequence length="342" mass="36941">MEQLINKIGRVVEPGKVDFITRSVEEPKGDKVLIKIVSSAICGSDLHIFKGKHPTVPLPVTIGHEFSGDVIAVGEDVENIKVGDKVTVEPVVVCGKCAACRTGNYGYCENLSFTYRMGDGAMANYITVREPFVYKLPPNLSYDEGALIEPLSVAVHAVRRADIKLGEKVLVIGAGAIGLMVAALCRKNGATGVTVADLSKSRLEMALKLGATNVINSGREDVLEAVKDLTSGIGIDKAFECVGLETTFNQALMSLRKNGLATVVGIFENPNITIPASRFITHEIKVQGSQGYCWDFPVALEMSQQIDLKSLITHKFKLEDLQQALETALDRNSNSIKIVLNP</sequence>
<evidence type="ECO:0000256" key="6">
    <source>
        <dbReference type="ARBA" id="ARBA00023027"/>
    </source>
</evidence>
<dbReference type="STRING" id="224999.GCA_001485475_00617"/>
<dbReference type="SMART" id="SM00829">
    <property type="entry name" value="PKS_ER"/>
    <property type="match status" value="1"/>
</dbReference>
<evidence type="ECO:0000259" key="8">
    <source>
        <dbReference type="SMART" id="SM00829"/>
    </source>
</evidence>
<evidence type="ECO:0000256" key="2">
    <source>
        <dbReference type="ARBA" id="ARBA00008072"/>
    </source>
</evidence>
<feature type="domain" description="Enoyl reductase (ER)" evidence="8">
    <location>
        <begin position="15"/>
        <end position="340"/>
    </location>
</feature>
<dbReference type="RefSeq" id="WP_059031664.1">
    <property type="nucleotide sequence ID" value="NZ_DF976999.1"/>
</dbReference>
<dbReference type="Proteomes" id="UP000062160">
    <property type="component" value="Unassembled WGS sequence"/>
</dbReference>
<proteinExistence type="inferred from homology"/>
<dbReference type="PROSITE" id="PS00059">
    <property type="entry name" value="ADH_ZINC"/>
    <property type="match status" value="1"/>
</dbReference>
<evidence type="ECO:0000256" key="4">
    <source>
        <dbReference type="ARBA" id="ARBA00022833"/>
    </source>
</evidence>
<evidence type="ECO:0000313" key="10">
    <source>
        <dbReference type="Proteomes" id="UP000062160"/>
    </source>
</evidence>
<dbReference type="EMBL" id="DF976999">
    <property type="protein sequence ID" value="GAQ24617.1"/>
    <property type="molecule type" value="Genomic_DNA"/>
</dbReference>
<dbReference type="InterPro" id="IPR011032">
    <property type="entry name" value="GroES-like_sf"/>
</dbReference>
<dbReference type="FunFam" id="3.40.50.720:FF:000068">
    <property type="entry name" value="Sorbitol dehydrogenase"/>
    <property type="match status" value="1"/>
</dbReference>
<evidence type="ECO:0000313" key="9">
    <source>
        <dbReference type="EMBL" id="GAQ24617.1"/>
    </source>
</evidence>
<name>A0A0U9HCU1_9FIRM</name>
<organism evidence="9">
    <name type="scientific">Tepidanaerobacter syntrophicus</name>
    <dbReference type="NCBI Taxonomy" id="224999"/>
    <lineage>
        <taxon>Bacteria</taxon>
        <taxon>Bacillati</taxon>
        <taxon>Bacillota</taxon>
        <taxon>Clostridia</taxon>
        <taxon>Thermosediminibacterales</taxon>
        <taxon>Tepidanaerobacteraceae</taxon>
        <taxon>Tepidanaerobacter</taxon>
    </lineage>
</organism>
<keyword evidence="6" id="KW-0520">NAD</keyword>
<dbReference type="GO" id="GO:0008270">
    <property type="term" value="F:zinc ion binding"/>
    <property type="evidence" value="ECO:0007669"/>
    <property type="project" value="InterPro"/>
</dbReference>
<evidence type="ECO:0000256" key="3">
    <source>
        <dbReference type="ARBA" id="ARBA00022723"/>
    </source>
</evidence>
<reference evidence="9" key="1">
    <citation type="journal article" date="2016" name="Genome Announc.">
        <title>Draft Genome Sequence of the Syntrophic Lactate-Degrading Bacterium Tepidanaerobacter syntrophicus JLT.</title>
        <authorList>
            <person name="Matsuura N."/>
            <person name="Ohashi A."/>
            <person name="Tourlousse D.M."/>
            <person name="Sekiguchi Y."/>
        </authorList>
    </citation>
    <scope>NUCLEOTIDE SEQUENCE [LARGE SCALE GENOMIC DNA]</scope>
    <source>
        <strain evidence="9">JL</strain>
    </source>
</reference>
<dbReference type="InterPro" id="IPR036291">
    <property type="entry name" value="NAD(P)-bd_dom_sf"/>
</dbReference>
<dbReference type="InterPro" id="IPR020843">
    <property type="entry name" value="ER"/>
</dbReference>
<evidence type="ECO:0000256" key="5">
    <source>
        <dbReference type="ARBA" id="ARBA00023002"/>
    </source>
</evidence>
<dbReference type="GO" id="GO:0016491">
    <property type="term" value="F:oxidoreductase activity"/>
    <property type="evidence" value="ECO:0007669"/>
    <property type="project" value="UniProtKB-KW"/>
</dbReference>
<keyword evidence="10" id="KW-1185">Reference proteome</keyword>
<dbReference type="Pfam" id="PF00107">
    <property type="entry name" value="ADH_zinc_N"/>
    <property type="match status" value="1"/>
</dbReference>
<dbReference type="Gene3D" id="3.90.180.10">
    <property type="entry name" value="Medium-chain alcohol dehydrogenases, catalytic domain"/>
    <property type="match status" value="1"/>
</dbReference>
<dbReference type="SUPFAM" id="SSF51735">
    <property type="entry name" value="NAD(P)-binding Rossmann-fold domains"/>
    <property type="match status" value="1"/>
</dbReference>
<dbReference type="InterPro" id="IPR013154">
    <property type="entry name" value="ADH-like_N"/>
</dbReference>
<dbReference type="InterPro" id="IPR002328">
    <property type="entry name" value="ADH_Zn_CS"/>
</dbReference>
<dbReference type="AlphaFoldDB" id="A0A0U9HCU1"/>
<dbReference type="Pfam" id="PF08240">
    <property type="entry name" value="ADH_N"/>
    <property type="match status" value="1"/>
</dbReference>
<dbReference type="SUPFAM" id="SSF50129">
    <property type="entry name" value="GroES-like"/>
    <property type="match status" value="1"/>
</dbReference>
<keyword evidence="4 7" id="KW-0862">Zinc</keyword>
<evidence type="ECO:0000256" key="7">
    <source>
        <dbReference type="RuleBase" id="RU361277"/>
    </source>
</evidence>
<dbReference type="InterPro" id="IPR013149">
    <property type="entry name" value="ADH-like_C"/>
</dbReference>
<protein>
    <submittedName>
        <fullName evidence="9">L-iditol 2-dehydrogenase</fullName>
    </submittedName>
</protein>
<keyword evidence="5" id="KW-0560">Oxidoreductase</keyword>
<gene>
    <name evidence="9" type="ORF">TSYNT_5464</name>
</gene>
<comment type="cofactor">
    <cofactor evidence="1 7">
        <name>Zn(2+)</name>
        <dbReference type="ChEBI" id="CHEBI:29105"/>
    </cofactor>
</comment>
<comment type="similarity">
    <text evidence="2 7">Belongs to the zinc-containing alcohol dehydrogenase family.</text>
</comment>
<dbReference type="OrthoDB" id="9777057at2"/>
<keyword evidence="3 7" id="KW-0479">Metal-binding</keyword>
<evidence type="ECO:0000256" key="1">
    <source>
        <dbReference type="ARBA" id="ARBA00001947"/>
    </source>
</evidence>
<accession>A0A0U9HCU1</accession>
<dbReference type="PANTHER" id="PTHR43161">
    <property type="entry name" value="SORBITOL DEHYDROGENASE"/>
    <property type="match status" value="1"/>
</dbReference>
<dbReference type="Gene3D" id="3.40.50.720">
    <property type="entry name" value="NAD(P)-binding Rossmann-like Domain"/>
    <property type="match status" value="1"/>
</dbReference>